<keyword evidence="3" id="KW-1185">Reference proteome</keyword>
<dbReference type="Pfam" id="PF04366">
    <property type="entry name" value="Ysc84"/>
    <property type="match status" value="1"/>
</dbReference>
<dbReference type="STRING" id="307507.A0A2V0PJH4"/>
<protein>
    <recommendedName>
        <fullName evidence="1">Ysc84 actin-binding domain-containing protein</fullName>
    </recommendedName>
</protein>
<proteinExistence type="predicted"/>
<dbReference type="OrthoDB" id="443981at2759"/>
<evidence type="ECO:0000313" key="3">
    <source>
        <dbReference type="Proteomes" id="UP000247498"/>
    </source>
</evidence>
<dbReference type="CDD" id="cd11524">
    <property type="entry name" value="SYLF"/>
    <property type="match status" value="1"/>
</dbReference>
<organism evidence="2 3">
    <name type="scientific">Raphidocelis subcapitata</name>
    <dbReference type="NCBI Taxonomy" id="307507"/>
    <lineage>
        <taxon>Eukaryota</taxon>
        <taxon>Viridiplantae</taxon>
        <taxon>Chlorophyta</taxon>
        <taxon>core chlorophytes</taxon>
        <taxon>Chlorophyceae</taxon>
        <taxon>CS clade</taxon>
        <taxon>Sphaeropleales</taxon>
        <taxon>Selenastraceae</taxon>
        <taxon>Raphidocelis</taxon>
    </lineage>
</organism>
<feature type="domain" description="Ysc84 actin-binding" evidence="1">
    <location>
        <begin position="99"/>
        <end position="223"/>
    </location>
</feature>
<dbReference type="PANTHER" id="PTHR15629:SF2">
    <property type="entry name" value="SH3 DOMAIN-CONTAINING YSC84-LIKE PROTEIN 1"/>
    <property type="match status" value="1"/>
</dbReference>
<sequence length="231" mass="24609">MFTSLELGRDERELEQGGLSLRKNPLLVSIIDGCETLKALVEKQQLKPEDVAGAKALIMLRTDKIGFGISVTQGYGLIVMRQANSPSGWSAPLPLKVDGFSMGAVMGYSEQKTVVVLGSEEDVADKRSLKMGLDFGLSLGKKVNRNATVDSETTKKVAEGDSKTRAFTISKGYIVDVSLKGTSLEPDADDMVSAYGDGVTPADVLTGTVRPPKQAQLLYNALALLEGRVGA</sequence>
<gene>
    <name evidence="2" type="ORF">Rsub_11617</name>
</gene>
<comment type="caution">
    <text evidence="2">The sequence shown here is derived from an EMBL/GenBank/DDBJ whole genome shotgun (WGS) entry which is preliminary data.</text>
</comment>
<name>A0A2V0PJH4_9CHLO</name>
<dbReference type="AlphaFoldDB" id="A0A2V0PJH4"/>
<dbReference type="PANTHER" id="PTHR15629">
    <property type="entry name" value="SH3YL1 PROTEIN"/>
    <property type="match status" value="1"/>
</dbReference>
<dbReference type="Proteomes" id="UP000247498">
    <property type="component" value="Unassembled WGS sequence"/>
</dbReference>
<evidence type="ECO:0000313" key="2">
    <source>
        <dbReference type="EMBL" id="GBF99172.1"/>
    </source>
</evidence>
<accession>A0A2V0PJH4</accession>
<dbReference type="GO" id="GO:0035091">
    <property type="term" value="F:phosphatidylinositol binding"/>
    <property type="evidence" value="ECO:0007669"/>
    <property type="project" value="TreeGrafter"/>
</dbReference>
<evidence type="ECO:0000259" key="1">
    <source>
        <dbReference type="Pfam" id="PF04366"/>
    </source>
</evidence>
<dbReference type="InterPro" id="IPR051702">
    <property type="entry name" value="SH3_domain_YSC84-like"/>
</dbReference>
<dbReference type="InterPro" id="IPR007461">
    <property type="entry name" value="Ysc84_actin-binding"/>
</dbReference>
<dbReference type="EMBL" id="BDRX01000148">
    <property type="protein sequence ID" value="GBF99172.1"/>
    <property type="molecule type" value="Genomic_DNA"/>
</dbReference>
<reference evidence="2 3" key="1">
    <citation type="journal article" date="2018" name="Sci. Rep.">
        <title>Raphidocelis subcapitata (=Pseudokirchneriella subcapitata) provides an insight into genome evolution and environmental adaptations in the Sphaeropleales.</title>
        <authorList>
            <person name="Suzuki S."/>
            <person name="Yamaguchi H."/>
            <person name="Nakajima N."/>
            <person name="Kawachi M."/>
        </authorList>
    </citation>
    <scope>NUCLEOTIDE SEQUENCE [LARGE SCALE GENOMIC DNA]</scope>
    <source>
        <strain evidence="2 3">NIES-35</strain>
    </source>
</reference>
<dbReference type="InParanoid" id="A0A2V0PJH4"/>